<reference evidence="2" key="1">
    <citation type="journal article" date="2023" name="Mol. Phylogenet. Evol.">
        <title>Genome-scale phylogeny and comparative genomics of the fungal order Sordariales.</title>
        <authorList>
            <person name="Hensen N."/>
            <person name="Bonometti L."/>
            <person name="Westerberg I."/>
            <person name="Brannstrom I.O."/>
            <person name="Guillou S."/>
            <person name="Cros-Aarteil S."/>
            <person name="Calhoun S."/>
            <person name="Haridas S."/>
            <person name="Kuo A."/>
            <person name="Mondo S."/>
            <person name="Pangilinan J."/>
            <person name="Riley R."/>
            <person name="LaButti K."/>
            <person name="Andreopoulos B."/>
            <person name="Lipzen A."/>
            <person name="Chen C."/>
            <person name="Yan M."/>
            <person name="Daum C."/>
            <person name="Ng V."/>
            <person name="Clum A."/>
            <person name="Steindorff A."/>
            <person name="Ohm R.A."/>
            <person name="Martin F."/>
            <person name="Silar P."/>
            <person name="Natvig D.O."/>
            <person name="Lalanne C."/>
            <person name="Gautier V."/>
            <person name="Ament-Velasquez S.L."/>
            <person name="Kruys A."/>
            <person name="Hutchinson M.I."/>
            <person name="Powell A.J."/>
            <person name="Barry K."/>
            <person name="Miller A.N."/>
            <person name="Grigoriev I.V."/>
            <person name="Debuchy R."/>
            <person name="Gladieux P."/>
            <person name="Hiltunen Thoren M."/>
            <person name="Johannesson H."/>
        </authorList>
    </citation>
    <scope>NUCLEOTIDE SEQUENCE</scope>
    <source>
        <strain evidence="2">SMH4131-1</strain>
    </source>
</reference>
<evidence type="ECO:0000259" key="1">
    <source>
        <dbReference type="Pfam" id="PF13924"/>
    </source>
</evidence>
<sequence>MRPDTVIAALAGTYLIQNSTTLINGTRAVDNFVWGTTLHGIISYTASGYVSALLTTGDARFMPQNLTFPYKDDQPDSEWALVGKHTLAYVGPVRIENTTTNSSRESGTVVHGPLMVCDIPSYVGVELRREYTLVKRREGTWLRLVTINTATTYSELWFQKLD</sequence>
<gene>
    <name evidence="2" type="ORF">B0T19DRAFT_101404</name>
</gene>
<accession>A0AAE0IXK2</accession>
<dbReference type="EMBL" id="JAUEPO010000002">
    <property type="protein sequence ID" value="KAK3332376.1"/>
    <property type="molecule type" value="Genomic_DNA"/>
</dbReference>
<protein>
    <recommendedName>
        <fullName evidence="1">Lipocalin-like domain-containing protein</fullName>
    </recommendedName>
</protein>
<proteinExistence type="predicted"/>
<name>A0AAE0IXK2_9PEZI</name>
<dbReference type="AlphaFoldDB" id="A0AAE0IXK2"/>
<dbReference type="Proteomes" id="UP001286456">
    <property type="component" value="Unassembled WGS sequence"/>
</dbReference>
<reference evidence="2" key="2">
    <citation type="submission" date="2023-06" db="EMBL/GenBank/DDBJ databases">
        <authorList>
            <consortium name="Lawrence Berkeley National Laboratory"/>
            <person name="Haridas S."/>
            <person name="Hensen N."/>
            <person name="Bonometti L."/>
            <person name="Westerberg I."/>
            <person name="Brannstrom I.O."/>
            <person name="Guillou S."/>
            <person name="Cros-Aarteil S."/>
            <person name="Calhoun S."/>
            <person name="Kuo A."/>
            <person name="Mondo S."/>
            <person name="Pangilinan J."/>
            <person name="Riley R."/>
            <person name="Labutti K."/>
            <person name="Andreopoulos B."/>
            <person name="Lipzen A."/>
            <person name="Chen C."/>
            <person name="Yanf M."/>
            <person name="Daum C."/>
            <person name="Ng V."/>
            <person name="Clum A."/>
            <person name="Steindorff A."/>
            <person name="Ohm R."/>
            <person name="Martin F."/>
            <person name="Silar P."/>
            <person name="Natvig D."/>
            <person name="Lalanne C."/>
            <person name="Gautier V."/>
            <person name="Ament-Velasquez S.L."/>
            <person name="Kruys A."/>
            <person name="Hutchinson M.I."/>
            <person name="Powell A.J."/>
            <person name="Barry K."/>
            <person name="Miller A.N."/>
            <person name="Grigoriev I.V."/>
            <person name="Debuchy R."/>
            <person name="Gladieux P."/>
            <person name="Thoren M.H."/>
            <person name="Johannesson H."/>
        </authorList>
    </citation>
    <scope>NUCLEOTIDE SEQUENCE</scope>
    <source>
        <strain evidence="2">SMH4131-1</strain>
    </source>
</reference>
<dbReference type="Pfam" id="PF13924">
    <property type="entry name" value="Lipocalin_5"/>
    <property type="match status" value="1"/>
</dbReference>
<feature type="domain" description="Lipocalin-like" evidence="1">
    <location>
        <begin position="31"/>
        <end position="150"/>
    </location>
</feature>
<dbReference type="InterPro" id="IPR024311">
    <property type="entry name" value="Lipocalin-like"/>
</dbReference>
<evidence type="ECO:0000313" key="2">
    <source>
        <dbReference type="EMBL" id="KAK3332376.1"/>
    </source>
</evidence>
<evidence type="ECO:0000313" key="3">
    <source>
        <dbReference type="Proteomes" id="UP001286456"/>
    </source>
</evidence>
<keyword evidence="3" id="KW-1185">Reference proteome</keyword>
<organism evidence="2 3">
    <name type="scientific">Cercophora scortea</name>
    <dbReference type="NCBI Taxonomy" id="314031"/>
    <lineage>
        <taxon>Eukaryota</taxon>
        <taxon>Fungi</taxon>
        <taxon>Dikarya</taxon>
        <taxon>Ascomycota</taxon>
        <taxon>Pezizomycotina</taxon>
        <taxon>Sordariomycetes</taxon>
        <taxon>Sordariomycetidae</taxon>
        <taxon>Sordariales</taxon>
        <taxon>Lasiosphaeriaceae</taxon>
        <taxon>Cercophora</taxon>
    </lineage>
</organism>
<comment type="caution">
    <text evidence="2">The sequence shown here is derived from an EMBL/GenBank/DDBJ whole genome shotgun (WGS) entry which is preliminary data.</text>
</comment>